<protein>
    <recommendedName>
        <fullName evidence="5">Acetylserotonin O-methyltransferase dimerisation domain-containing protein</fullName>
    </recommendedName>
</protein>
<comment type="cofactor">
    <cofactor evidence="1">
        <name>a divalent metal cation</name>
        <dbReference type="ChEBI" id="CHEBI:60240"/>
    </cofactor>
</comment>
<evidence type="ECO:0008006" key="5">
    <source>
        <dbReference type="Google" id="ProtNLM"/>
    </source>
</evidence>
<dbReference type="SUPFAM" id="SSF52972">
    <property type="entry name" value="ITPase-like"/>
    <property type="match status" value="1"/>
</dbReference>
<keyword evidence="4" id="KW-1185">Reference proteome</keyword>
<gene>
    <name evidence="3" type="ORF">AB205_0081780</name>
</gene>
<accession>A0A2G9S2P7</accession>
<proteinExistence type="predicted"/>
<dbReference type="PANTHER" id="PTHR43213">
    <property type="entry name" value="BIFUNCTIONAL DTTP/UTP PYROPHOSPHATASE/METHYLTRANSFERASE PROTEIN-RELATED"/>
    <property type="match status" value="1"/>
</dbReference>
<dbReference type="GO" id="GO:0047429">
    <property type="term" value="F:nucleoside triphosphate diphosphatase activity"/>
    <property type="evidence" value="ECO:0007669"/>
    <property type="project" value="InterPro"/>
</dbReference>
<dbReference type="Proteomes" id="UP000228934">
    <property type="component" value="Unassembled WGS sequence"/>
</dbReference>
<dbReference type="InterPro" id="IPR003697">
    <property type="entry name" value="Maf-like"/>
</dbReference>
<evidence type="ECO:0000313" key="4">
    <source>
        <dbReference type="Proteomes" id="UP000228934"/>
    </source>
</evidence>
<dbReference type="EMBL" id="KV927454">
    <property type="protein sequence ID" value="PIO34429.1"/>
    <property type="molecule type" value="Genomic_DNA"/>
</dbReference>
<reference evidence="4" key="1">
    <citation type="journal article" date="2017" name="Nat. Commun.">
        <title>The North American bullfrog draft genome provides insight into hormonal regulation of long noncoding RNA.</title>
        <authorList>
            <person name="Hammond S.A."/>
            <person name="Warren R.L."/>
            <person name="Vandervalk B.P."/>
            <person name="Kucuk E."/>
            <person name="Khan H."/>
            <person name="Gibb E.A."/>
            <person name="Pandoh P."/>
            <person name="Kirk H."/>
            <person name="Zhao Y."/>
            <person name="Jones M."/>
            <person name="Mungall A.J."/>
            <person name="Coope R."/>
            <person name="Pleasance S."/>
            <person name="Moore R.A."/>
            <person name="Holt R.A."/>
            <person name="Round J.M."/>
            <person name="Ohora S."/>
            <person name="Walle B.V."/>
            <person name="Veldhoen N."/>
            <person name="Helbing C.C."/>
            <person name="Birol I."/>
        </authorList>
    </citation>
    <scope>NUCLEOTIDE SEQUENCE [LARGE SCALE GENOMIC DNA]</scope>
</reference>
<evidence type="ECO:0000256" key="2">
    <source>
        <dbReference type="ARBA" id="ARBA00022801"/>
    </source>
</evidence>
<dbReference type="AlphaFoldDB" id="A0A2G9S2P7"/>
<dbReference type="Gene3D" id="3.90.950.10">
    <property type="match status" value="1"/>
</dbReference>
<dbReference type="OrthoDB" id="10267058at2759"/>
<organism evidence="3 4">
    <name type="scientific">Aquarana catesbeiana</name>
    <name type="common">American bullfrog</name>
    <name type="synonym">Rana catesbeiana</name>
    <dbReference type="NCBI Taxonomy" id="8400"/>
    <lineage>
        <taxon>Eukaryota</taxon>
        <taxon>Metazoa</taxon>
        <taxon>Chordata</taxon>
        <taxon>Craniata</taxon>
        <taxon>Vertebrata</taxon>
        <taxon>Euteleostomi</taxon>
        <taxon>Amphibia</taxon>
        <taxon>Batrachia</taxon>
        <taxon>Anura</taxon>
        <taxon>Neobatrachia</taxon>
        <taxon>Ranoidea</taxon>
        <taxon>Ranidae</taxon>
        <taxon>Aquarana</taxon>
    </lineage>
</organism>
<keyword evidence="2" id="KW-0378">Hydrolase</keyword>
<dbReference type="Pfam" id="PF02545">
    <property type="entry name" value="Maf"/>
    <property type="match status" value="1"/>
</dbReference>
<sequence>MCRADVIVALANRSAGATNPAVTPMEDVLGVPTLQGIVLSPSSFHFWVPVYPVESLLLESTIYKPEVTPGLQSWGSSCSGSLSSSLLMIIVTRTRSERKCTNLKRLKCYLQKRNVAESSHFKVGREEGSTGQCISTETRYTFQCVVPSWFKETLDKSLFSAPQEYAVETAKQKALEVARRMHMKHRKTPDIVIGADTIVTLEDVILEKPLDKQDAYNMLSRLSGKEHSVFTGVAIVHCKSEENNQLDTDIIDFYEETKVKFADLSEDLLWEYIDSGEPM</sequence>
<dbReference type="PANTHER" id="PTHR43213:SF5">
    <property type="entry name" value="BIFUNCTIONAL DTTP_UTP PYROPHOSPHATASE_METHYLTRANSFERASE PROTEIN-RELATED"/>
    <property type="match status" value="1"/>
</dbReference>
<evidence type="ECO:0000256" key="1">
    <source>
        <dbReference type="ARBA" id="ARBA00001968"/>
    </source>
</evidence>
<name>A0A2G9S2P7_AQUCT</name>
<dbReference type="InterPro" id="IPR029001">
    <property type="entry name" value="ITPase-like_fam"/>
</dbReference>
<evidence type="ECO:0000313" key="3">
    <source>
        <dbReference type="EMBL" id="PIO34429.1"/>
    </source>
</evidence>